<organism evidence="2 3">
    <name type="scientific">Kineosporia babensis</name>
    <dbReference type="NCBI Taxonomy" id="499548"/>
    <lineage>
        <taxon>Bacteria</taxon>
        <taxon>Bacillati</taxon>
        <taxon>Actinomycetota</taxon>
        <taxon>Actinomycetes</taxon>
        <taxon>Kineosporiales</taxon>
        <taxon>Kineosporiaceae</taxon>
        <taxon>Kineosporia</taxon>
    </lineage>
</organism>
<feature type="transmembrane region" description="Helical" evidence="1">
    <location>
        <begin position="7"/>
        <end position="26"/>
    </location>
</feature>
<dbReference type="RefSeq" id="WP_231438819.1">
    <property type="nucleotide sequence ID" value="NZ_JAJOMB010000001.1"/>
</dbReference>
<sequence length="342" mass="37194">MGILRPITPGGWLAIMLAAVLAAIAVRALNPWLLLVAFALFVPVVLSQVMRPDLKSVSVAFRSPERMVVDEPVEQLLTVRNDGKRLLPGFAILHECKGLAPIHLAVPPLAPGDHVRLAFPRRPVHRGQAEIHEVHLYALAPFGMASHSRRIRGRAEIVVHPARVPGVELESGRRSIEDAVGARLLPPGSEPHGLREWRHGDERRHVNWRATARQAALGQPGRLIVVVQEPEVEVRLVLAITGSPQDEDWEELLALAAWSACAAVASHADVTLLAPGVPAWTGTDEQLILDWFSSLNSANAEPPDEAAIREFREAVQTARRAPGKVVVEASTIPFGLQRIGPA</sequence>
<dbReference type="AlphaFoldDB" id="A0A9X1NA07"/>
<dbReference type="PANTHER" id="PTHR34351">
    <property type="entry name" value="SLR1927 PROTEIN-RELATED"/>
    <property type="match status" value="1"/>
</dbReference>
<dbReference type="Proteomes" id="UP001138997">
    <property type="component" value="Unassembled WGS sequence"/>
</dbReference>
<keyword evidence="1" id="KW-1133">Transmembrane helix</keyword>
<proteinExistence type="predicted"/>
<feature type="transmembrane region" description="Helical" evidence="1">
    <location>
        <begin position="32"/>
        <end position="50"/>
    </location>
</feature>
<comment type="caution">
    <text evidence="2">The sequence shown here is derived from an EMBL/GenBank/DDBJ whole genome shotgun (WGS) entry which is preliminary data.</text>
</comment>
<evidence type="ECO:0000256" key="1">
    <source>
        <dbReference type="SAM" id="Phobius"/>
    </source>
</evidence>
<name>A0A9X1NA07_9ACTN</name>
<evidence type="ECO:0000313" key="3">
    <source>
        <dbReference type="Proteomes" id="UP001138997"/>
    </source>
</evidence>
<protein>
    <submittedName>
        <fullName evidence="2">DUF58 domain-containing protein</fullName>
    </submittedName>
</protein>
<dbReference type="PANTHER" id="PTHR34351:SF1">
    <property type="entry name" value="SLR1927 PROTEIN"/>
    <property type="match status" value="1"/>
</dbReference>
<dbReference type="EMBL" id="JAJOMB010000001">
    <property type="protein sequence ID" value="MCD5309904.1"/>
    <property type="molecule type" value="Genomic_DNA"/>
</dbReference>
<keyword evidence="1" id="KW-0472">Membrane</keyword>
<keyword evidence="1" id="KW-0812">Transmembrane</keyword>
<reference evidence="2" key="1">
    <citation type="submission" date="2021-11" db="EMBL/GenBank/DDBJ databases">
        <title>Streptomyces corallinus and Kineosporia corallina sp. nov., two new coral-derived marine actinobacteria.</title>
        <authorList>
            <person name="Buangrab K."/>
            <person name="Sutthacheep M."/>
            <person name="Yeemin T."/>
            <person name="Harunari E."/>
            <person name="Igarashi Y."/>
            <person name="Sripreechasak P."/>
            <person name="Kanchanasin P."/>
            <person name="Tanasupawat S."/>
            <person name="Phongsopitanun W."/>
        </authorList>
    </citation>
    <scope>NUCLEOTIDE SEQUENCE</scope>
    <source>
        <strain evidence="2">JCM 31032</strain>
    </source>
</reference>
<accession>A0A9X1NA07</accession>
<gene>
    <name evidence="2" type="ORF">LR394_03285</name>
</gene>
<keyword evidence="3" id="KW-1185">Reference proteome</keyword>
<evidence type="ECO:0000313" key="2">
    <source>
        <dbReference type="EMBL" id="MCD5309904.1"/>
    </source>
</evidence>